<feature type="chain" id="PRO_5012033007" evidence="1">
    <location>
        <begin position="25"/>
        <end position="326"/>
    </location>
</feature>
<gene>
    <name evidence="2" type="ORF">ROA7745_02845</name>
</gene>
<dbReference type="OrthoDB" id="9777007at2"/>
<dbReference type="GO" id="GO:0019441">
    <property type="term" value="P:L-tryptophan catabolic process to kynurenine"/>
    <property type="evidence" value="ECO:0007669"/>
    <property type="project" value="InterPro"/>
</dbReference>
<dbReference type="GO" id="GO:0004061">
    <property type="term" value="F:arylformamidase activity"/>
    <property type="evidence" value="ECO:0007669"/>
    <property type="project" value="InterPro"/>
</dbReference>
<proteinExistence type="predicted"/>
<evidence type="ECO:0000256" key="1">
    <source>
        <dbReference type="SAM" id="SignalP"/>
    </source>
</evidence>
<name>A0A1X7BTM7_9RHOB</name>
<feature type="signal peptide" evidence="1">
    <location>
        <begin position="1"/>
        <end position="24"/>
    </location>
</feature>
<dbReference type="RefSeq" id="WP_085800965.1">
    <property type="nucleotide sequence ID" value="NZ_FWXB01000011.1"/>
</dbReference>
<dbReference type="InterPro" id="IPR007325">
    <property type="entry name" value="KFase/CYL"/>
</dbReference>
<dbReference type="SUPFAM" id="SSF102198">
    <property type="entry name" value="Putative cyclase"/>
    <property type="match status" value="1"/>
</dbReference>
<evidence type="ECO:0000313" key="3">
    <source>
        <dbReference type="Proteomes" id="UP000193224"/>
    </source>
</evidence>
<dbReference type="Proteomes" id="UP000193224">
    <property type="component" value="Unassembled WGS sequence"/>
</dbReference>
<keyword evidence="3" id="KW-1185">Reference proteome</keyword>
<reference evidence="2 3" key="1">
    <citation type="submission" date="2017-03" db="EMBL/GenBank/DDBJ databases">
        <authorList>
            <person name="Afonso C.L."/>
            <person name="Miller P.J."/>
            <person name="Scott M.A."/>
            <person name="Spackman E."/>
            <person name="Goraichik I."/>
            <person name="Dimitrov K.M."/>
            <person name="Suarez D.L."/>
            <person name="Swayne D.E."/>
        </authorList>
    </citation>
    <scope>NUCLEOTIDE SEQUENCE [LARGE SCALE GENOMIC DNA]</scope>
    <source>
        <strain evidence="2 3">CECT 7745</strain>
    </source>
</reference>
<dbReference type="AlphaFoldDB" id="A0A1X7BTM7"/>
<dbReference type="InterPro" id="IPR037175">
    <property type="entry name" value="KFase_sf"/>
</dbReference>
<protein>
    <submittedName>
        <fullName evidence="2">Putative cyclase</fullName>
    </submittedName>
</protein>
<dbReference type="Pfam" id="PF04199">
    <property type="entry name" value="Cyclase"/>
    <property type="match status" value="1"/>
</dbReference>
<dbReference type="Gene3D" id="3.50.30.50">
    <property type="entry name" value="Putative cyclase"/>
    <property type="match status" value="1"/>
</dbReference>
<evidence type="ECO:0000313" key="2">
    <source>
        <dbReference type="EMBL" id="SMC13011.1"/>
    </source>
</evidence>
<organism evidence="2 3">
    <name type="scientific">Roseovarius aestuarii</name>
    <dbReference type="NCBI Taxonomy" id="475083"/>
    <lineage>
        <taxon>Bacteria</taxon>
        <taxon>Pseudomonadati</taxon>
        <taxon>Pseudomonadota</taxon>
        <taxon>Alphaproteobacteria</taxon>
        <taxon>Rhodobacterales</taxon>
        <taxon>Roseobacteraceae</taxon>
        <taxon>Roseovarius</taxon>
    </lineage>
</organism>
<keyword evidence="1" id="KW-0732">Signal</keyword>
<accession>A0A1X7BTM7</accession>
<sequence>MFQSIANAVTAIAFLATLSAPAWSETFWIDLTHPLPTFQPVPGSPDQADLGKPWLNSMPHVAWDQQAILSIDVFQTDTGYYDSGTLTVYEHHGTHLDAVNHIINSEDTLIEGGIPNDARLGMSELTPADLIGPIVMLDIGPRVRAELAKNGGVPSPDISVTDFSDSSENVVTAEDIDAVADQLVDGAWLVVNMDWARFYLTGSASLRNSPYFNNFNHPGLNHAAIDRLAQIIDERGLKLGGIAMDNITIDTGQGAKGAGAYPMQTNAWYSHTVLMQRGVLFVENLAEVNELAEVMNAGAACTLIVGAPKHVRGTGGPSRVFAMCES</sequence>
<dbReference type="EMBL" id="FWXB01000011">
    <property type="protein sequence ID" value="SMC13011.1"/>
    <property type="molecule type" value="Genomic_DNA"/>
</dbReference>